<dbReference type="InterPro" id="IPR009057">
    <property type="entry name" value="Homeodomain-like_sf"/>
</dbReference>
<proteinExistence type="predicted"/>
<sequence length="245" mass="26573">METRTRSAAISSTGGLVQGGRLQGDLDQDGQVQDGRIQDGRIQKGNETRRTVLGRAVSIASVEGLDGLSLGRLAAELELSKSGVFALFGSKEELQLATVRAAQRIYVEVVIEPVRRLPAGVGQLWELCLRWLEYSRTRVFAGGCFFYAVGAEFDARPGRVRDALAASSLAWHRTVLEMCQAAAASGELRADADLEQLAFEFSSFLEYANALSLLHGQDGPYDRARRSVLLLLRSESADESLLPAG</sequence>
<evidence type="ECO:0000256" key="1">
    <source>
        <dbReference type="ARBA" id="ARBA00023015"/>
    </source>
</evidence>
<dbReference type="InterPro" id="IPR036271">
    <property type="entry name" value="Tet_transcr_reg_TetR-rel_C_sf"/>
</dbReference>
<evidence type="ECO:0000313" key="5">
    <source>
        <dbReference type="EMBL" id="GAA1245495.1"/>
    </source>
</evidence>
<dbReference type="InterPro" id="IPR011075">
    <property type="entry name" value="TetR_C"/>
</dbReference>
<comment type="caution">
    <text evidence="5">The sequence shown here is derived from an EMBL/GenBank/DDBJ whole genome shotgun (WGS) entry which is preliminary data.</text>
</comment>
<dbReference type="SUPFAM" id="SSF46689">
    <property type="entry name" value="Homeodomain-like"/>
    <property type="match status" value="1"/>
</dbReference>
<dbReference type="EMBL" id="BAAALF010000071">
    <property type="protein sequence ID" value="GAA1245495.1"/>
    <property type="molecule type" value="Genomic_DNA"/>
</dbReference>
<gene>
    <name evidence="5" type="ORF">GCM10009665_40450</name>
</gene>
<dbReference type="PANTHER" id="PTHR47506:SF6">
    <property type="entry name" value="HTH-TYPE TRANSCRIPTIONAL REPRESSOR NEMR"/>
    <property type="match status" value="1"/>
</dbReference>
<feature type="region of interest" description="Disordered" evidence="3">
    <location>
        <begin position="1"/>
        <end position="35"/>
    </location>
</feature>
<reference evidence="6" key="1">
    <citation type="journal article" date="2019" name="Int. J. Syst. Evol. Microbiol.">
        <title>The Global Catalogue of Microorganisms (GCM) 10K type strain sequencing project: providing services to taxonomists for standard genome sequencing and annotation.</title>
        <authorList>
            <consortium name="The Broad Institute Genomics Platform"/>
            <consortium name="The Broad Institute Genome Sequencing Center for Infectious Disease"/>
            <person name="Wu L."/>
            <person name="Ma J."/>
        </authorList>
    </citation>
    <scope>NUCLEOTIDE SEQUENCE [LARGE SCALE GENOMIC DNA]</scope>
    <source>
        <strain evidence="6">JCM 13004</strain>
    </source>
</reference>
<keyword evidence="2" id="KW-0804">Transcription</keyword>
<evidence type="ECO:0000256" key="3">
    <source>
        <dbReference type="SAM" id="MobiDB-lite"/>
    </source>
</evidence>
<evidence type="ECO:0000259" key="4">
    <source>
        <dbReference type="Pfam" id="PF16925"/>
    </source>
</evidence>
<dbReference type="Pfam" id="PF16925">
    <property type="entry name" value="TetR_C_13"/>
    <property type="match status" value="1"/>
</dbReference>
<dbReference type="SUPFAM" id="SSF48498">
    <property type="entry name" value="Tetracyclin repressor-like, C-terminal domain"/>
    <property type="match status" value="1"/>
</dbReference>
<feature type="compositionally biased region" description="Low complexity" evidence="3">
    <location>
        <begin position="23"/>
        <end position="35"/>
    </location>
</feature>
<keyword evidence="1" id="KW-0805">Transcription regulation</keyword>
<dbReference type="Proteomes" id="UP001500037">
    <property type="component" value="Unassembled WGS sequence"/>
</dbReference>
<evidence type="ECO:0000313" key="6">
    <source>
        <dbReference type="Proteomes" id="UP001500037"/>
    </source>
</evidence>
<name>A0ABP4H3K3_9ACTN</name>
<evidence type="ECO:0000256" key="2">
    <source>
        <dbReference type="ARBA" id="ARBA00023163"/>
    </source>
</evidence>
<feature type="compositionally biased region" description="Polar residues" evidence="3">
    <location>
        <begin position="1"/>
        <end position="13"/>
    </location>
</feature>
<dbReference type="Gene3D" id="1.10.357.10">
    <property type="entry name" value="Tetracycline Repressor, domain 2"/>
    <property type="match status" value="1"/>
</dbReference>
<organism evidence="5 6">
    <name type="scientific">Kitasatospora nipponensis</name>
    <dbReference type="NCBI Taxonomy" id="258049"/>
    <lineage>
        <taxon>Bacteria</taxon>
        <taxon>Bacillati</taxon>
        <taxon>Actinomycetota</taxon>
        <taxon>Actinomycetes</taxon>
        <taxon>Kitasatosporales</taxon>
        <taxon>Streptomycetaceae</taxon>
        <taxon>Kitasatospora</taxon>
    </lineage>
</organism>
<accession>A0ABP4H3K3</accession>
<feature type="domain" description="Tetracyclin repressor-like C-terminal" evidence="4">
    <location>
        <begin position="120"/>
        <end position="227"/>
    </location>
</feature>
<dbReference type="PANTHER" id="PTHR47506">
    <property type="entry name" value="TRANSCRIPTIONAL REGULATORY PROTEIN"/>
    <property type="match status" value="1"/>
</dbReference>
<keyword evidence="6" id="KW-1185">Reference proteome</keyword>
<protein>
    <submittedName>
        <fullName evidence="5">TetR/AcrR family transcriptional regulator</fullName>
    </submittedName>
</protein>
<dbReference type="Gene3D" id="1.10.10.60">
    <property type="entry name" value="Homeodomain-like"/>
    <property type="match status" value="1"/>
</dbReference>